<evidence type="ECO:0000256" key="1">
    <source>
        <dbReference type="SAM" id="Coils"/>
    </source>
</evidence>
<accession>A0A1H8U5P8</accession>
<dbReference type="InterPro" id="IPR002514">
    <property type="entry name" value="Transposase_8"/>
</dbReference>
<dbReference type="EMBL" id="FODD01000064">
    <property type="protein sequence ID" value="SEO98397.1"/>
    <property type="molecule type" value="Genomic_DNA"/>
</dbReference>
<reference evidence="2 3" key="1">
    <citation type="submission" date="2016-10" db="EMBL/GenBank/DDBJ databases">
        <authorList>
            <person name="de Groot N.N."/>
        </authorList>
    </citation>
    <scope>NUCLEOTIDE SEQUENCE [LARGE SCALE GENOMIC DNA]</scope>
    <source>
        <strain evidence="2 3">CGMCC 4.2026</strain>
    </source>
</reference>
<keyword evidence="3" id="KW-1185">Reference proteome</keyword>
<dbReference type="Gene3D" id="1.10.10.10">
    <property type="entry name" value="Winged helix-like DNA-binding domain superfamily/Winged helix DNA-binding domain"/>
    <property type="match status" value="1"/>
</dbReference>
<dbReference type="RefSeq" id="WP_069461742.1">
    <property type="nucleotide sequence ID" value="NZ_FODD01000064.1"/>
</dbReference>
<proteinExistence type="predicted"/>
<dbReference type="Proteomes" id="UP000181951">
    <property type="component" value="Unassembled WGS sequence"/>
</dbReference>
<dbReference type="Pfam" id="PF01527">
    <property type="entry name" value="HTH_Tnp_1"/>
    <property type="match status" value="1"/>
</dbReference>
<name>A0A1H8U5P8_9ACTN</name>
<feature type="coiled-coil region" evidence="1">
    <location>
        <begin position="65"/>
        <end position="92"/>
    </location>
</feature>
<dbReference type="GO" id="GO:0006313">
    <property type="term" value="P:DNA transposition"/>
    <property type="evidence" value="ECO:0007669"/>
    <property type="project" value="InterPro"/>
</dbReference>
<dbReference type="InterPro" id="IPR036388">
    <property type="entry name" value="WH-like_DNA-bd_sf"/>
</dbReference>
<protein>
    <submittedName>
        <fullName evidence="2">Transposase</fullName>
    </submittedName>
</protein>
<keyword evidence="1" id="KW-0175">Coiled coil</keyword>
<dbReference type="STRING" id="310780.SAMN05216267_106426"/>
<dbReference type="InterPro" id="IPR009057">
    <property type="entry name" value="Homeodomain-like_sf"/>
</dbReference>
<evidence type="ECO:0000313" key="3">
    <source>
        <dbReference type="Proteomes" id="UP000181951"/>
    </source>
</evidence>
<organism evidence="2 3">
    <name type="scientific">Actinacidiphila rubida</name>
    <dbReference type="NCBI Taxonomy" id="310780"/>
    <lineage>
        <taxon>Bacteria</taxon>
        <taxon>Bacillati</taxon>
        <taxon>Actinomycetota</taxon>
        <taxon>Actinomycetes</taxon>
        <taxon>Kitasatosporales</taxon>
        <taxon>Streptomycetaceae</taxon>
        <taxon>Actinacidiphila</taxon>
    </lineage>
</organism>
<dbReference type="GO" id="GO:0004803">
    <property type="term" value="F:transposase activity"/>
    <property type="evidence" value="ECO:0007669"/>
    <property type="project" value="InterPro"/>
</dbReference>
<dbReference type="SUPFAM" id="SSF46689">
    <property type="entry name" value="Homeodomain-like"/>
    <property type="match status" value="1"/>
</dbReference>
<gene>
    <name evidence="2" type="ORF">SAMN05216267_106426</name>
</gene>
<evidence type="ECO:0000313" key="2">
    <source>
        <dbReference type="EMBL" id="SEO98397.1"/>
    </source>
</evidence>
<sequence>MAAPRKYPDELRERATRLAVEARKDPAGRAGAIKRIADQLDVHPEALRGWVKRAEIDEGVVPGTTSVEAARIAELEREVKELRRANAILKSASAFFASMTESATRAYGW</sequence>
<dbReference type="GO" id="GO:0003677">
    <property type="term" value="F:DNA binding"/>
    <property type="evidence" value="ECO:0007669"/>
    <property type="project" value="InterPro"/>
</dbReference>
<dbReference type="AlphaFoldDB" id="A0A1H8U5P8"/>